<accession>A0A0E3Q593</accession>
<dbReference type="KEGG" id="mvc:MSVAZ_1669"/>
<protein>
    <submittedName>
        <fullName evidence="1">Uncharacterized protein</fullName>
    </submittedName>
</protein>
<name>A0A0E3Q593_9EURY</name>
<reference evidence="1 2" key="1">
    <citation type="submission" date="2014-07" db="EMBL/GenBank/DDBJ databases">
        <title>Methanogenic archaea and the global carbon cycle.</title>
        <authorList>
            <person name="Henriksen J.R."/>
            <person name="Luke J."/>
            <person name="Reinhart S."/>
            <person name="Benedict M.N."/>
            <person name="Youngblut N.D."/>
            <person name="Metcalf M.E."/>
            <person name="Whitaker R.J."/>
            <person name="Metcalf W.W."/>
        </authorList>
    </citation>
    <scope>NUCLEOTIDE SEQUENCE [LARGE SCALE GENOMIC DNA]</scope>
    <source>
        <strain evidence="1 2">Z-761</strain>
    </source>
</reference>
<keyword evidence="2" id="KW-1185">Reference proteome</keyword>
<organism evidence="1 2">
    <name type="scientific">Methanosarcina vacuolata Z-761</name>
    <dbReference type="NCBI Taxonomy" id="1434123"/>
    <lineage>
        <taxon>Archaea</taxon>
        <taxon>Methanobacteriati</taxon>
        <taxon>Methanobacteriota</taxon>
        <taxon>Stenosarchaea group</taxon>
        <taxon>Methanomicrobia</taxon>
        <taxon>Methanosarcinales</taxon>
        <taxon>Methanosarcinaceae</taxon>
        <taxon>Methanosarcina</taxon>
    </lineage>
</organism>
<evidence type="ECO:0000313" key="2">
    <source>
        <dbReference type="Proteomes" id="UP000033096"/>
    </source>
</evidence>
<gene>
    <name evidence="1" type="ORF">MSVAZ_1669</name>
</gene>
<sequence length="116" mass="13337">MAEAKIELMRIEAQNTGERRDGELAALDLSRTLNELRNQCINDDAFAVKVTVEVLKNKVKDEKSLGYLENTGKMLDAVYDDPFRKLEETHQTRILELCNYIEEAYFASLVHGEEEK</sequence>
<dbReference type="AlphaFoldDB" id="A0A0E3Q593"/>
<dbReference type="PATRIC" id="fig|1434123.4.peg.2014"/>
<evidence type="ECO:0000313" key="1">
    <source>
        <dbReference type="EMBL" id="AKB43938.1"/>
    </source>
</evidence>
<dbReference type="Proteomes" id="UP000033096">
    <property type="component" value="Chromosome"/>
</dbReference>
<dbReference type="RefSeq" id="WP_048120297.1">
    <property type="nucleotide sequence ID" value="NZ_CP009520.1"/>
</dbReference>
<dbReference type="GeneID" id="24810108"/>
<dbReference type="HOGENOM" id="CLU_2091351_0_0_2"/>
<proteinExistence type="predicted"/>
<dbReference type="EMBL" id="CP009520">
    <property type="protein sequence ID" value="AKB43938.1"/>
    <property type="molecule type" value="Genomic_DNA"/>
</dbReference>